<feature type="non-terminal residue" evidence="2">
    <location>
        <position position="1"/>
    </location>
</feature>
<dbReference type="Pfam" id="PF01610">
    <property type="entry name" value="DDE_Tnp_ISL3"/>
    <property type="match status" value="1"/>
</dbReference>
<comment type="caution">
    <text evidence="2">The sequence shown here is derived from an EMBL/GenBank/DDBJ whole genome shotgun (WGS) entry which is preliminary data.</text>
</comment>
<proteinExistence type="predicted"/>
<organism evidence="2">
    <name type="scientific">marine sediment metagenome</name>
    <dbReference type="NCBI Taxonomy" id="412755"/>
    <lineage>
        <taxon>unclassified sequences</taxon>
        <taxon>metagenomes</taxon>
        <taxon>ecological metagenomes</taxon>
    </lineage>
</organism>
<name>X1CWK0_9ZZZZ</name>
<dbReference type="AlphaFoldDB" id="X1CWK0"/>
<protein>
    <recommendedName>
        <fullName evidence="1">Transposase IS204/IS1001/IS1096/IS1165 DDE domain-containing protein</fullName>
    </recommendedName>
</protein>
<dbReference type="InterPro" id="IPR047951">
    <property type="entry name" value="Transpos_ISL3"/>
</dbReference>
<sequence>LQGKSFDLTERDVWEKVLQTGFQSMQLFVCLQGDGDLGEQVQTEQGKSAASLAPFWKRLKRKRGKIEAVAIDMSAAYISAVQTHLPDAAIVFDHFHVVKLMNEKLTQLRRDLYREASDTSDRKVLKGIRWLLLKNPENLDAERDEAARLEEA</sequence>
<evidence type="ECO:0000259" key="1">
    <source>
        <dbReference type="Pfam" id="PF01610"/>
    </source>
</evidence>
<evidence type="ECO:0000313" key="2">
    <source>
        <dbReference type="EMBL" id="GAG88561.1"/>
    </source>
</evidence>
<feature type="domain" description="Transposase IS204/IS1001/IS1096/IS1165 DDE" evidence="1">
    <location>
        <begin position="18"/>
        <end position="146"/>
    </location>
</feature>
<dbReference type="PANTHER" id="PTHR33498">
    <property type="entry name" value="TRANSPOSASE FOR INSERTION SEQUENCE ELEMENT IS1557"/>
    <property type="match status" value="1"/>
</dbReference>
<accession>X1CWK0</accession>
<dbReference type="EMBL" id="BART01014450">
    <property type="protein sequence ID" value="GAG88561.1"/>
    <property type="molecule type" value="Genomic_DNA"/>
</dbReference>
<dbReference type="InterPro" id="IPR002560">
    <property type="entry name" value="Transposase_DDE"/>
</dbReference>
<dbReference type="PANTHER" id="PTHR33498:SF1">
    <property type="entry name" value="TRANSPOSASE FOR INSERTION SEQUENCE ELEMENT IS1557"/>
    <property type="match status" value="1"/>
</dbReference>
<feature type="non-terminal residue" evidence="2">
    <location>
        <position position="152"/>
    </location>
</feature>
<gene>
    <name evidence="2" type="ORF">S01H4_28821</name>
</gene>
<reference evidence="2" key="1">
    <citation type="journal article" date="2014" name="Front. Microbiol.">
        <title>High frequency of phylogenetically diverse reductive dehalogenase-homologous genes in deep subseafloor sedimentary metagenomes.</title>
        <authorList>
            <person name="Kawai M."/>
            <person name="Futagami T."/>
            <person name="Toyoda A."/>
            <person name="Takaki Y."/>
            <person name="Nishi S."/>
            <person name="Hori S."/>
            <person name="Arai W."/>
            <person name="Tsubouchi T."/>
            <person name="Morono Y."/>
            <person name="Uchiyama I."/>
            <person name="Ito T."/>
            <person name="Fujiyama A."/>
            <person name="Inagaki F."/>
            <person name="Takami H."/>
        </authorList>
    </citation>
    <scope>NUCLEOTIDE SEQUENCE</scope>
    <source>
        <strain evidence="2">Expedition CK06-06</strain>
    </source>
</reference>